<organism evidence="1">
    <name type="scientific">marine sediment metagenome</name>
    <dbReference type="NCBI Taxonomy" id="412755"/>
    <lineage>
        <taxon>unclassified sequences</taxon>
        <taxon>metagenomes</taxon>
        <taxon>ecological metagenomes</taxon>
    </lineage>
</organism>
<comment type="caution">
    <text evidence="1">The sequence shown here is derived from an EMBL/GenBank/DDBJ whole genome shotgun (WGS) entry which is preliminary data.</text>
</comment>
<feature type="non-terminal residue" evidence="1">
    <location>
        <position position="23"/>
    </location>
</feature>
<accession>A0A0F9MRK0</accession>
<dbReference type="AlphaFoldDB" id="A0A0F9MRK0"/>
<evidence type="ECO:0000313" key="1">
    <source>
        <dbReference type="EMBL" id="KKN09990.1"/>
    </source>
</evidence>
<protein>
    <submittedName>
        <fullName evidence="1">Uncharacterized protein</fullName>
    </submittedName>
</protein>
<sequence length="23" mass="2487">MDVVYRGKSLCITCGADVNVDDL</sequence>
<dbReference type="EMBL" id="LAZR01004287">
    <property type="protein sequence ID" value="KKN09990.1"/>
    <property type="molecule type" value="Genomic_DNA"/>
</dbReference>
<gene>
    <name evidence="1" type="ORF">LCGC14_1041280</name>
</gene>
<reference evidence="1" key="1">
    <citation type="journal article" date="2015" name="Nature">
        <title>Complex archaea that bridge the gap between prokaryotes and eukaryotes.</title>
        <authorList>
            <person name="Spang A."/>
            <person name="Saw J.H."/>
            <person name="Jorgensen S.L."/>
            <person name="Zaremba-Niedzwiedzka K."/>
            <person name="Martijn J."/>
            <person name="Lind A.E."/>
            <person name="van Eijk R."/>
            <person name="Schleper C."/>
            <person name="Guy L."/>
            <person name="Ettema T.J."/>
        </authorList>
    </citation>
    <scope>NUCLEOTIDE SEQUENCE</scope>
</reference>
<name>A0A0F9MRK0_9ZZZZ</name>
<proteinExistence type="predicted"/>